<proteinExistence type="predicted"/>
<reference evidence="1" key="1">
    <citation type="submission" date="2020-10" db="EMBL/GenBank/DDBJ databases">
        <authorList>
            <person name="Muller C M."/>
        </authorList>
    </citation>
    <scope>NUCLEOTIDE SEQUENCE</scope>
    <source>
        <strain evidence="1">THUN-12</strain>
    </source>
</reference>
<comment type="caution">
    <text evidence="1">The sequence shown here is derived from an EMBL/GenBank/DDBJ whole genome shotgun (WGS) entry which is preliminary data.</text>
</comment>
<protein>
    <submittedName>
        <fullName evidence="1">BgTH12-01709</fullName>
    </submittedName>
</protein>
<dbReference type="Proteomes" id="UP000683417">
    <property type="component" value="Unassembled WGS sequence"/>
</dbReference>
<sequence length="167" mass="18579">MLTGKTKNRSNFQIILWKRIYGSGSKQSRQNLSSHIGHTNPRRERFFLCADKSSGQPMDPKSRAALISDKSTFSSRVAAFAAVLLTAGGIYKFWEISPSFSLVCGWISFFNLPCTCGRCLRRSHCISLCMDSFCLTPNCNCGYLIGLAHTPRASLISMKTPRCSYTS</sequence>
<evidence type="ECO:0000313" key="1">
    <source>
        <dbReference type="EMBL" id="CAD6501457.1"/>
    </source>
</evidence>
<dbReference type="AlphaFoldDB" id="A0A9W4GDE3"/>
<organism evidence="1 2">
    <name type="scientific">Blumeria graminis f. sp. triticale</name>
    <dbReference type="NCBI Taxonomy" id="1689686"/>
    <lineage>
        <taxon>Eukaryota</taxon>
        <taxon>Fungi</taxon>
        <taxon>Dikarya</taxon>
        <taxon>Ascomycota</taxon>
        <taxon>Pezizomycotina</taxon>
        <taxon>Leotiomycetes</taxon>
        <taxon>Erysiphales</taxon>
        <taxon>Erysiphaceae</taxon>
        <taxon>Blumeria</taxon>
    </lineage>
</organism>
<dbReference type="EMBL" id="CAJHIT010000005">
    <property type="protein sequence ID" value="CAD6501457.1"/>
    <property type="molecule type" value="Genomic_DNA"/>
</dbReference>
<gene>
    <name evidence="1" type="ORF">BGTH12_LOCUS2815</name>
</gene>
<name>A0A9W4GDE3_BLUGR</name>
<accession>A0A9W4GDE3</accession>
<evidence type="ECO:0000313" key="2">
    <source>
        <dbReference type="Proteomes" id="UP000683417"/>
    </source>
</evidence>